<evidence type="ECO:0000256" key="7">
    <source>
        <dbReference type="ARBA" id="ARBA00022692"/>
    </source>
</evidence>
<dbReference type="Pfam" id="PF00512">
    <property type="entry name" value="HisKA"/>
    <property type="match status" value="1"/>
</dbReference>
<feature type="transmembrane region" description="Helical" evidence="17">
    <location>
        <begin position="163"/>
        <end position="186"/>
    </location>
</feature>
<dbReference type="AlphaFoldDB" id="A0A365KXE0"/>
<evidence type="ECO:0000256" key="10">
    <source>
        <dbReference type="ARBA" id="ARBA00022840"/>
    </source>
</evidence>
<dbReference type="InterPro" id="IPR005467">
    <property type="entry name" value="His_kinase_dom"/>
</dbReference>
<evidence type="ECO:0000313" key="21">
    <source>
        <dbReference type="Proteomes" id="UP000251002"/>
    </source>
</evidence>
<evidence type="ECO:0000256" key="1">
    <source>
        <dbReference type="ARBA" id="ARBA00000085"/>
    </source>
</evidence>
<keyword evidence="4" id="KW-1003">Cell membrane</keyword>
<dbReference type="EMBL" id="QLZR01000003">
    <property type="protein sequence ID" value="RAZ77836.1"/>
    <property type="molecule type" value="Genomic_DNA"/>
</dbReference>
<dbReference type="CDD" id="cd00082">
    <property type="entry name" value="HisKA"/>
    <property type="match status" value="1"/>
</dbReference>
<dbReference type="Gene3D" id="6.10.340.10">
    <property type="match status" value="1"/>
</dbReference>
<evidence type="ECO:0000256" key="17">
    <source>
        <dbReference type="SAM" id="Phobius"/>
    </source>
</evidence>
<reference evidence="20 21" key="1">
    <citation type="submission" date="2018-06" db="EMBL/GenBank/DDBJ databases">
        <title>The draft genome sequences of strains SCU63 and S1.</title>
        <authorList>
            <person name="Gan L."/>
        </authorList>
    </citation>
    <scope>NUCLEOTIDE SEQUENCE [LARGE SCALE GENOMIC DNA]</scope>
    <source>
        <strain evidence="20 21">SCU63</strain>
    </source>
</reference>
<dbReference type="RefSeq" id="WP_112223563.1">
    <property type="nucleotide sequence ID" value="NZ_CP047673.1"/>
</dbReference>
<dbReference type="CDD" id="cd00075">
    <property type="entry name" value="HATPase"/>
    <property type="match status" value="1"/>
</dbReference>
<dbReference type="PANTHER" id="PTHR45528:SF11">
    <property type="entry name" value="HISTIDINE KINASE"/>
    <property type="match status" value="1"/>
</dbReference>
<dbReference type="InterPro" id="IPR003660">
    <property type="entry name" value="HAMP_dom"/>
</dbReference>
<comment type="caution">
    <text evidence="20">The sequence shown here is derived from an EMBL/GenBank/DDBJ whole genome shotgun (WGS) entry which is preliminary data.</text>
</comment>
<dbReference type="GO" id="GO:0005524">
    <property type="term" value="F:ATP binding"/>
    <property type="evidence" value="ECO:0007669"/>
    <property type="project" value="UniProtKB-KW"/>
</dbReference>
<keyword evidence="13" id="KW-0843">Virulence</keyword>
<keyword evidence="9 20" id="KW-0418">Kinase</keyword>
<evidence type="ECO:0000256" key="14">
    <source>
        <dbReference type="ARBA" id="ARBA00023136"/>
    </source>
</evidence>
<evidence type="ECO:0000256" key="16">
    <source>
        <dbReference type="ARBA" id="ARBA00040841"/>
    </source>
</evidence>
<evidence type="ECO:0000256" key="11">
    <source>
        <dbReference type="ARBA" id="ARBA00022989"/>
    </source>
</evidence>
<keyword evidence="5" id="KW-0597">Phosphoprotein</keyword>
<comment type="catalytic activity">
    <reaction evidence="1">
        <text>ATP + protein L-histidine = ADP + protein N-phospho-L-histidine.</text>
        <dbReference type="EC" id="2.7.13.3"/>
    </reaction>
</comment>
<dbReference type="PROSITE" id="PS50885">
    <property type="entry name" value="HAMP"/>
    <property type="match status" value="1"/>
</dbReference>
<dbReference type="SMART" id="SM00387">
    <property type="entry name" value="HATPase_c"/>
    <property type="match status" value="1"/>
</dbReference>
<feature type="domain" description="Histidine kinase" evidence="18">
    <location>
        <begin position="247"/>
        <end position="460"/>
    </location>
</feature>
<dbReference type="Pfam" id="PF00672">
    <property type="entry name" value="HAMP"/>
    <property type="match status" value="1"/>
</dbReference>
<organism evidence="20 21">
    <name type="scientific">Planococcus halotolerans</name>
    <dbReference type="NCBI Taxonomy" id="2233542"/>
    <lineage>
        <taxon>Bacteria</taxon>
        <taxon>Bacillati</taxon>
        <taxon>Bacillota</taxon>
        <taxon>Bacilli</taxon>
        <taxon>Bacillales</taxon>
        <taxon>Caryophanaceae</taxon>
        <taxon>Planococcus</taxon>
    </lineage>
</organism>
<comment type="subcellular location">
    <subcellularLocation>
        <location evidence="2">Cell membrane</location>
        <topology evidence="2">Multi-pass membrane protein</topology>
    </subcellularLocation>
</comment>
<evidence type="ECO:0000256" key="12">
    <source>
        <dbReference type="ARBA" id="ARBA00023012"/>
    </source>
</evidence>
<evidence type="ECO:0000256" key="3">
    <source>
        <dbReference type="ARBA" id="ARBA00012438"/>
    </source>
</evidence>
<dbReference type="SUPFAM" id="SSF55874">
    <property type="entry name" value="ATPase domain of HSP90 chaperone/DNA topoisomerase II/histidine kinase"/>
    <property type="match status" value="1"/>
</dbReference>
<dbReference type="SUPFAM" id="SSF158472">
    <property type="entry name" value="HAMP domain-like"/>
    <property type="match status" value="1"/>
</dbReference>
<dbReference type="SMART" id="SM00388">
    <property type="entry name" value="HisKA"/>
    <property type="match status" value="1"/>
</dbReference>
<evidence type="ECO:0000256" key="2">
    <source>
        <dbReference type="ARBA" id="ARBA00004651"/>
    </source>
</evidence>
<feature type="transmembrane region" description="Helical" evidence="17">
    <location>
        <begin position="12"/>
        <end position="34"/>
    </location>
</feature>
<dbReference type="SMART" id="SM00304">
    <property type="entry name" value="HAMP"/>
    <property type="match status" value="1"/>
</dbReference>
<feature type="domain" description="HAMP" evidence="19">
    <location>
        <begin position="187"/>
        <end position="239"/>
    </location>
</feature>
<dbReference type="InterPro" id="IPR050398">
    <property type="entry name" value="HssS/ArlS-like"/>
</dbReference>
<evidence type="ECO:0000256" key="8">
    <source>
        <dbReference type="ARBA" id="ARBA00022741"/>
    </source>
</evidence>
<keyword evidence="12" id="KW-0902">Two-component regulatory system</keyword>
<keyword evidence="21" id="KW-1185">Reference proteome</keyword>
<dbReference type="InterPro" id="IPR003661">
    <property type="entry name" value="HisK_dim/P_dom"/>
</dbReference>
<proteinExistence type="predicted"/>
<sequence length="464" mass="52309">MKTLYRQFTVATLFILAISILIGFTIANIFYITVTKEETIEQNVGIAQEIVATVQNVPYSDEGFDRYMQAVAKLGYQIALVDSSGNMNFFGEPFDDTTFPEEAKRVLTENDTYTGLDSFTDQIFMIGHFTNELHNTVGVPFERNGENYGLFIRPDTKLLGTDIHSVLIGFVVAIGLVSIIGMIWLARQLTRPIVQLTEATKHIARENYNYPLDIKRKDEIGQLSESFNLMQTQLQQNDLARKEFISNVSHDFQSPLMNIQGYADLLKSPDLPDGDRLAYTSIIDQEAKRLSSLTRQLLLLTSLDQGAYPMKTEEFQLDEQLKAVVRKYRWRLEEEDINLSYSLPPTLFRGDAELLDNVWDNLLTNAIKYNKPGGSIEIGLKTVGKEVIIIFKDTGSGISEDAISQLFERFYRGDAARKKDGTGLGLSIVEQVVQLHHGNVEVNSKIGEGSEFILTLPHPDLKQT</sequence>
<keyword evidence="11 17" id="KW-1133">Transmembrane helix</keyword>
<dbReference type="InterPro" id="IPR004358">
    <property type="entry name" value="Sig_transdc_His_kin-like_C"/>
</dbReference>
<dbReference type="PRINTS" id="PR00344">
    <property type="entry name" value="BCTRLSENSOR"/>
</dbReference>
<evidence type="ECO:0000256" key="9">
    <source>
        <dbReference type="ARBA" id="ARBA00022777"/>
    </source>
</evidence>
<keyword evidence="6" id="KW-0808">Transferase</keyword>
<dbReference type="PROSITE" id="PS50109">
    <property type="entry name" value="HIS_KIN"/>
    <property type="match status" value="1"/>
</dbReference>
<dbReference type="GO" id="GO:0005886">
    <property type="term" value="C:plasma membrane"/>
    <property type="evidence" value="ECO:0007669"/>
    <property type="project" value="UniProtKB-SubCell"/>
</dbReference>
<dbReference type="InterPro" id="IPR036097">
    <property type="entry name" value="HisK_dim/P_sf"/>
</dbReference>
<dbReference type="SUPFAM" id="SSF47384">
    <property type="entry name" value="Homodimeric domain of signal transducing histidine kinase"/>
    <property type="match status" value="1"/>
</dbReference>
<gene>
    <name evidence="20" type="ORF">DP120_10170</name>
</gene>
<keyword evidence="10" id="KW-0067">ATP-binding</keyword>
<dbReference type="Gene3D" id="3.30.565.10">
    <property type="entry name" value="Histidine kinase-like ATPase, C-terminal domain"/>
    <property type="match status" value="1"/>
</dbReference>
<evidence type="ECO:0000259" key="18">
    <source>
        <dbReference type="PROSITE" id="PS50109"/>
    </source>
</evidence>
<dbReference type="Proteomes" id="UP000251002">
    <property type="component" value="Unassembled WGS sequence"/>
</dbReference>
<dbReference type="FunFam" id="3.30.565.10:FF:000006">
    <property type="entry name" value="Sensor histidine kinase WalK"/>
    <property type="match status" value="1"/>
</dbReference>
<dbReference type="Pfam" id="PF02518">
    <property type="entry name" value="HATPase_c"/>
    <property type="match status" value="1"/>
</dbReference>
<dbReference type="InterPro" id="IPR003594">
    <property type="entry name" value="HATPase_dom"/>
</dbReference>
<keyword evidence="7 17" id="KW-0812">Transmembrane</keyword>
<name>A0A365KXE0_9BACL</name>
<evidence type="ECO:0000256" key="5">
    <source>
        <dbReference type="ARBA" id="ARBA00022553"/>
    </source>
</evidence>
<evidence type="ECO:0000259" key="19">
    <source>
        <dbReference type="PROSITE" id="PS50885"/>
    </source>
</evidence>
<evidence type="ECO:0000256" key="13">
    <source>
        <dbReference type="ARBA" id="ARBA00023026"/>
    </source>
</evidence>
<dbReference type="GO" id="GO:0000155">
    <property type="term" value="F:phosphorelay sensor kinase activity"/>
    <property type="evidence" value="ECO:0007669"/>
    <property type="project" value="InterPro"/>
</dbReference>
<protein>
    <recommendedName>
        <fullName evidence="16">Heme sensor protein HssS</fullName>
        <ecNumber evidence="3">2.7.13.3</ecNumber>
    </recommendedName>
</protein>
<keyword evidence="8" id="KW-0547">Nucleotide-binding</keyword>
<evidence type="ECO:0000256" key="15">
    <source>
        <dbReference type="ARBA" id="ARBA00037219"/>
    </source>
</evidence>
<comment type="function">
    <text evidence="15">Member of the two-component regulatory system HssS/HssR involved in intracellular heme homeostasis and tempering of staphylococcal virulence. HssS functions as a heme sensor histidine kinase which is autophosphorylated at a histidine residue and transfers its phosphate group to an aspartate residue of HssR. HssR/HssS activates the expression of hrtAB, an efflux pump, in response to extracellular heme, hemin, hemoglobin or blood.</text>
</comment>
<dbReference type="EC" id="2.7.13.3" evidence="3"/>
<dbReference type="PANTHER" id="PTHR45528">
    <property type="entry name" value="SENSOR HISTIDINE KINASE CPXA"/>
    <property type="match status" value="1"/>
</dbReference>
<evidence type="ECO:0000313" key="20">
    <source>
        <dbReference type="EMBL" id="RAZ77836.1"/>
    </source>
</evidence>
<keyword evidence="14 17" id="KW-0472">Membrane</keyword>
<evidence type="ECO:0000256" key="6">
    <source>
        <dbReference type="ARBA" id="ARBA00022679"/>
    </source>
</evidence>
<evidence type="ECO:0000256" key="4">
    <source>
        <dbReference type="ARBA" id="ARBA00022475"/>
    </source>
</evidence>
<dbReference type="InterPro" id="IPR036890">
    <property type="entry name" value="HATPase_C_sf"/>
</dbReference>
<dbReference type="Gene3D" id="1.10.287.130">
    <property type="match status" value="1"/>
</dbReference>
<dbReference type="CDD" id="cd06225">
    <property type="entry name" value="HAMP"/>
    <property type="match status" value="1"/>
</dbReference>
<accession>A0A365KXE0</accession>